<accession>A0A9W9KPZ7</accession>
<evidence type="ECO:0000313" key="6">
    <source>
        <dbReference type="EMBL" id="KAJ5113611.1"/>
    </source>
</evidence>
<evidence type="ECO:0000256" key="3">
    <source>
        <dbReference type="ARBA" id="ARBA00036406"/>
    </source>
</evidence>
<feature type="domain" description="CN hydrolase" evidence="5">
    <location>
        <begin position="50"/>
        <end position="325"/>
    </location>
</feature>
<protein>
    <recommendedName>
        <fullName evidence="4">nitrilase</fullName>
        <ecNumber evidence="4">3.5.5.1</ecNumber>
    </recommendedName>
</protein>
<comment type="catalytic activity">
    <reaction evidence="3">
        <text>a nitrile + 2 H2O = a carboxylate + NH4(+)</text>
        <dbReference type="Rhea" id="RHEA:21724"/>
        <dbReference type="ChEBI" id="CHEBI:15377"/>
        <dbReference type="ChEBI" id="CHEBI:18379"/>
        <dbReference type="ChEBI" id="CHEBI:28938"/>
        <dbReference type="ChEBI" id="CHEBI:29067"/>
        <dbReference type="EC" id="3.5.5.1"/>
    </reaction>
</comment>
<dbReference type="EC" id="3.5.5.1" evidence="4"/>
<evidence type="ECO:0000256" key="2">
    <source>
        <dbReference type="ARBA" id="ARBA00022801"/>
    </source>
</evidence>
<keyword evidence="2" id="KW-0378">Hydrolase</keyword>
<dbReference type="GO" id="GO:0000257">
    <property type="term" value="F:nitrilase activity"/>
    <property type="evidence" value="ECO:0007669"/>
    <property type="project" value="UniProtKB-EC"/>
</dbReference>
<dbReference type="Gene3D" id="3.60.110.10">
    <property type="entry name" value="Carbon-nitrogen hydrolase"/>
    <property type="match status" value="1"/>
</dbReference>
<gene>
    <name evidence="6" type="ORF">N7456_002145</name>
</gene>
<comment type="caution">
    <text evidence="6">The sequence shown here is derived from an EMBL/GenBank/DDBJ whole genome shotgun (WGS) entry which is preliminary data.</text>
</comment>
<evidence type="ECO:0000256" key="1">
    <source>
        <dbReference type="ARBA" id="ARBA00008129"/>
    </source>
</evidence>
<reference evidence="6" key="1">
    <citation type="submission" date="2022-11" db="EMBL/GenBank/DDBJ databases">
        <authorList>
            <person name="Petersen C."/>
        </authorList>
    </citation>
    <scope>NUCLEOTIDE SEQUENCE</scope>
    <source>
        <strain evidence="6">IBT 30069</strain>
    </source>
</reference>
<dbReference type="OrthoDB" id="10250282at2759"/>
<name>A0A9W9KPZ7_9EURO</name>
<comment type="similarity">
    <text evidence="1">Belongs to the carbon-nitrogen hydrolase superfamily. Nitrilase family.</text>
</comment>
<organism evidence="6 7">
    <name type="scientific">Penicillium angulare</name>
    <dbReference type="NCBI Taxonomy" id="116970"/>
    <lineage>
        <taxon>Eukaryota</taxon>
        <taxon>Fungi</taxon>
        <taxon>Dikarya</taxon>
        <taxon>Ascomycota</taxon>
        <taxon>Pezizomycotina</taxon>
        <taxon>Eurotiomycetes</taxon>
        <taxon>Eurotiomycetidae</taxon>
        <taxon>Eurotiales</taxon>
        <taxon>Aspergillaceae</taxon>
        <taxon>Penicillium</taxon>
    </lineage>
</organism>
<dbReference type="PANTHER" id="PTHR46044:SF14">
    <property type="entry name" value="ARYLACETONITRILASE"/>
    <property type="match status" value="1"/>
</dbReference>
<dbReference type="PROSITE" id="PS50263">
    <property type="entry name" value="CN_HYDROLASE"/>
    <property type="match status" value="1"/>
</dbReference>
<dbReference type="InterPro" id="IPR036526">
    <property type="entry name" value="C-N_Hydrolase_sf"/>
</dbReference>
<dbReference type="SUPFAM" id="SSF56317">
    <property type="entry name" value="Carbon-nitrogen hydrolase"/>
    <property type="match status" value="1"/>
</dbReference>
<reference evidence="6" key="2">
    <citation type="journal article" date="2023" name="IMA Fungus">
        <title>Comparative genomic study of the Penicillium genus elucidates a diverse pangenome and 15 lateral gene transfer events.</title>
        <authorList>
            <person name="Petersen C."/>
            <person name="Sorensen T."/>
            <person name="Nielsen M.R."/>
            <person name="Sondergaard T.E."/>
            <person name="Sorensen J.L."/>
            <person name="Fitzpatrick D.A."/>
            <person name="Frisvad J.C."/>
            <person name="Nielsen K.L."/>
        </authorList>
    </citation>
    <scope>NUCLEOTIDE SEQUENCE</scope>
    <source>
        <strain evidence="6">IBT 30069</strain>
    </source>
</reference>
<evidence type="ECO:0000259" key="5">
    <source>
        <dbReference type="PROSITE" id="PS50263"/>
    </source>
</evidence>
<dbReference type="AlphaFoldDB" id="A0A9W9KPZ7"/>
<sequence length="379" mass="42082">MASLLTTCWATSNHSMMADAMIRRTNDLTRKFNTNQTVYEIINKWNLDNLTIAAVRDTPVNWPLPMMNKNWTDVSLDLNATVELGVNLIKEAAENQARVVGFPEVWFPGYPKLAISQGVINSESPKPWFEYHVKDYIENSLVVGSDNWNKLVQAAVDNEIYVGLSFSEKDAAHLYMAQALIAPDGEILIHRHKLRPSAQERDLWTDGKLDQIYAVSTPIGRIGMLSCGEHTAPEVTFIMQSQTEDIHIGSWPLVPDFGNASLTYESAEVITSLGRVYAILGNAVVLQAAIGTATIFPAGSSAVWSQITANASFSDQPLVYRSFNASKFTNTTYNTDGEVSWGTLQAINEGFPEYIPQKSGELVTWHQDLLTTLYNQSLV</sequence>
<keyword evidence="7" id="KW-1185">Reference proteome</keyword>
<evidence type="ECO:0000313" key="7">
    <source>
        <dbReference type="Proteomes" id="UP001149165"/>
    </source>
</evidence>
<dbReference type="EMBL" id="JAPQKH010000002">
    <property type="protein sequence ID" value="KAJ5113611.1"/>
    <property type="molecule type" value="Genomic_DNA"/>
</dbReference>
<dbReference type="InterPro" id="IPR044149">
    <property type="entry name" value="Nitrilases_CHs"/>
</dbReference>
<dbReference type="Pfam" id="PF00795">
    <property type="entry name" value="CN_hydrolase"/>
    <property type="match status" value="1"/>
</dbReference>
<proteinExistence type="inferred from homology"/>
<dbReference type="Proteomes" id="UP001149165">
    <property type="component" value="Unassembled WGS sequence"/>
</dbReference>
<evidence type="ECO:0000256" key="4">
    <source>
        <dbReference type="ARBA" id="ARBA00039045"/>
    </source>
</evidence>
<dbReference type="InterPro" id="IPR003010">
    <property type="entry name" value="C-N_Hydrolase"/>
</dbReference>
<dbReference type="PANTHER" id="PTHR46044">
    <property type="entry name" value="NITRILASE"/>
    <property type="match status" value="1"/>
</dbReference>